<protein>
    <recommendedName>
        <fullName evidence="4">Ubiquitin-activating enzyme SCCH domain-containing protein</fullName>
    </recommendedName>
</protein>
<proteinExistence type="inferred from homology"/>
<evidence type="ECO:0000313" key="5">
    <source>
        <dbReference type="EMBL" id="CAE0327988.1"/>
    </source>
</evidence>
<evidence type="ECO:0000259" key="4">
    <source>
        <dbReference type="Pfam" id="PF10585"/>
    </source>
</evidence>
<comment type="similarity">
    <text evidence="2">Belongs to the ubiquitin-activating E1 family.</text>
</comment>
<evidence type="ECO:0000256" key="1">
    <source>
        <dbReference type="ARBA" id="ARBA00004906"/>
    </source>
</evidence>
<feature type="compositionally biased region" description="Low complexity" evidence="3">
    <location>
        <begin position="245"/>
        <end position="255"/>
    </location>
</feature>
<gene>
    <name evidence="5" type="ORF">SINC0208_LOCUS8615</name>
</gene>
<name>A0A7S3MYM4_9SPIT</name>
<dbReference type="AlphaFoldDB" id="A0A7S3MYM4"/>
<organism evidence="5">
    <name type="scientific">Strombidium inclinatum</name>
    <dbReference type="NCBI Taxonomy" id="197538"/>
    <lineage>
        <taxon>Eukaryota</taxon>
        <taxon>Sar</taxon>
        <taxon>Alveolata</taxon>
        <taxon>Ciliophora</taxon>
        <taxon>Intramacronucleata</taxon>
        <taxon>Spirotrichea</taxon>
        <taxon>Oligotrichia</taxon>
        <taxon>Strombidiidae</taxon>
        <taxon>Strombidium</taxon>
    </lineage>
</organism>
<accession>A0A7S3MYM4</accession>
<evidence type="ECO:0000256" key="3">
    <source>
        <dbReference type="SAM" id="MobiDB-lite"/>
    </source>
</evidence>
<dbReference type="Pfam" id="PF10585">
    <property type="entry name" value="UBA_E1_SCCH"/>
    <property type="match status" value="1"/>
</dbReference>
<dbReference type="Gene3D" id="3.40.50.720">
    <property type="entry name" value="NAD(P)-binding Rossmann-like Domain"/>
    <property type="match status" value="1"/>
</dbReference>
<dbReference type="EMBL" id="HBIH01021664">
    <property type="protein sequence ID" value="CAE0327988.1"/>
    <property type="molecule type" value="Transcribed_RNA"/>
</dbReference>
<feature type="domain" description="Ubiquitin-activating enzyme SCCH" evidence="4">
    <location>
        <begin position="12"/>
        <end position="48"/>
    </location>
</feature>
<feature type="region of interest" description="Disordered" evidence="3">
    <location>
        <begin position="236"/>
        <end position="303"/>
    </location>
</feature>
<dbReference type="InterPro" id="IPR035985">
    <property type="entry name" value="Ubiquitin-activating_enz"/>
</dbReference>
<reference evidence="5" key="1">
    <citation type="submission" date="2021-01" db="EMBL/GenBank/DDBJ databases">
        <authorList>
            <person name="Corre E."/>
            <person name="Pelletier E."/>
            <person name="Niang G."/>
            <person name="Scheremetjew M."/>
            <person name="Finn R."/>
            <person name="Kale V."/>
            <person name="Holt S."/>
            <person name="Cochrane G."/>
            <person name="Meng A."/>
            <person name="Brown T."/>
            <person name="Cohen L."/>
        </authorList>
    </citation>
    <scope>NUCLEOTIDE SEQUENCE</scope>
    <source>
        <strain evidence="5">S3</strain>
    </source>
</reference>
<dbReference type="InterPro" id="IPR019572">
    <property type="entry name" value="UBA_E1_SCCH"/>
</dbReference>
<comment type="pathway">
    <text evidence="1">Protein modification; protein ubiquitination.</text>
</comment>
<dbReference type="SUPFAM" id="SSF69572">
    <property type="entry name" value="Activating enzymes of the ubiquitin-like proteins"/>
    <property type="match status" value="1"/>
</dbReference>
<dbReference type="Gene3D" id="1.10.10.2660">
    <property type="entry name" value="Ubiquitin-activating enzyme E1, SCCH domain"/>
    <property type="match status" value="1"/>
</dbReference>
<evidence type="ECO:0000256" key="2">
    <source>
        <dbReference type="ARBA" id="ARBA00005673"/>
    </source>
</evidence>
<sequence length="303" mass="33559">MLRTDNFEAFGSLEFDKDIDGAVEFVTAATNLRAQNFSIPLESLFKIKEVAGKIVPAISSSNAMAASLQVFEAIKLLTEDYKSLRGIVYQRTNDTVRLNSYARVNDMPKTDCASCSHDESIAVVKAKSLSSVTLSELTKFMMEGKQFGLSGSSYMIEFKGMILFEFDEEQDDDEKELEGKKLPKTLLELGFEKYSNLSLFGANLNEEDIRITVELLEDPSIPTDLVLEKIRIAPPAPKKKEEAPTEATKPSSSEVEVSDDDSLGEIQPYDDEKTTTPAKLLGKRSPPLSEQACWDGTKVAKIE</sequence>
<dbReference type="InterPro" id="IPR042063">
    <property type="entry name" value="Ubi_acti_E1_SCCH"/>
</dbReference>
<dbReference type="GO" id="GO:0008641">
    <property type="term" value="F:ubiquitin-like modifier activating enzyme activity"/>
    <property type="evidence" value="ECO:0007669"/>
    <property type="project" value="InterPro"/>
</dbReference>